<reference evidence="1 2" key="1">
    <citation type="submission" date="2023-03" db="EMBL/GenBank/DDBJ databases">
        <authorList>
            <person name="Pearce D."/>
        </authorList>
    </citation>
    <scope>NUCLEOTIDE SEQUENCE [LARGE SCALE GENOMIC DNA]</scope>
    <source>
        <strain evidence="1">Msz</strain>
        <plasmid evidence="1 2">MSZNORminor</plasmid>
    </source>
</reference>
<proteinExistence type="predicted"/>
<accession>A0ABM9I9X1</accession>
<protein>
    <submittedName>
        <fullName evidence="1">Uncharacterized protein</fullName>
    </submittedName>
</protein>
<keyword evidence="2" id="KW-1185">Reference proteome</keyword>
<gene>
    <name evidence="1" type="ORF">MSZNOR_P0031</name>
</gene>
<sequence length="185" mass="20909">MCNAVTQGYLARARLTQNHPRIFHGYAAWAETVASLRDQLRPHGWEKFDKGNYELTVHAERELAITAATGDEGTGLADATPSNKCPKGSNTIEAINLNNQIDLFQDLMPLPSTEKAPFTTWILLYHFAQDEIRSELSLPSYIDAHGKIRGWKERIILRSIPLDARPVDVRPPKLPDINIEIRRRA</sequence>
<keyword evidence="1" id="KW-0614">Plasmid</keyword>
<evidence type="ECO:0000313" key="1">
    <source>
        <dbReference type="EMBL" id="CAI8982575.1"/>
    </source>
</evidence>
<evidence type="ECO:0000313" key="2">
    <source>
        <dbReference type="Proteomes" id="UP001162030"/>
    </source>
</evidence>
<dbReference type="Proteomes" id="UP001162030">
    <property type="component" value="Plasmid MSZNORminor"/>
</dbReference>
<name>A0ABM9I9X1_9GAMM</name>
<geneLocation type="plasmid" evidence="1 2">
    <name>MSZNORminor</name>
</geneLocation>
<dbReference type="EMBL" id="OX458334">
    <property type="protein sequence ID" value="CAI8982575.1"/>
    <property type="molecule type" value="Genomic_DNA"/>
</dbReference>
<organism evidence="1 2">
    <name type="scientific">Methylocaldum szegediense</name>
    <dbReference type="NCBI Taxonomy" id="73780"/>
    <lineage>
        <taxon>Bacteria</taxon>
        <taxon>Pseudomonadati</taxon>
        <taxon>Pseudomonadota</taxon>
        <taxon>Gammaproteobacteria</taxon>
        <taxon>Methylococcales</taxon>
        <taxon>Methylococcaceae</taxon>
        <taxon>Methylocaldum</taxon>
    </lineage>
</organism>